<protein>
    <submittedName>
        <fullName evidence="2">Uncharacterized protein</fullName>
    </submittedName>
</protein>
<proteinExistence type="predicted"/>
<dbReference type="EMBL" id="AP008955">
    <property type="protein sequence ID" value="BAH44129.1"/>
    <property type="molecule type" value="Genomic_DNA"/>
</dbReference>
<keyword evidence="1" id="KW-0812">Transmembrane</keyword>
<sequence length="30" mass="3375">MWKKPRVNYAALISIEIESALIITIVITTS</sequence>
<keyword evidence="3" id="KW-1185">Reference proteome</keyword>
<dbReference type="Proteomes" id="UP000001877">
    <property type="component" value="Chromosome"/>
</dbReference>
<keyword evidence="1" id="KW-1133">Transmembrane helix</keyword>
<reference evidence="2 3" key="1">
    <citation type="submission" date="2005-03" db="EMBL/GenBank/DDBJ databases">
        <title>Brevibacillus brevis strain 47, complete genome.</title>
        <authorList>
            <person name="Hosoyama A."/>
            <person name="Yamada R."/>
            <person name="Hongo Y."/>
            <person name="Terui Y."/>
            <person name="Ankai A."/>
            <person name="Masuyama W."/>
            <person name="Sekiguchi M."/>
            <person name="Takeda T."/>
            <person name="Asano K."/>
            <person name="Ohji S."/>
            <person name="Ichikawa N."/>
            <person name="Narita S."/>
            <person name="Aoki N."/>
            <person name="Miura H."/>
            <person name="Matsushita S."/>
            <person name="Sekigawa T."/>
            <person name="Yamagata H."/>
            <person name="Yoshikawa H."/>
            <person name="Udaka S."/>
            <person name="Tanikawa S."/>
            <person name="Fujita N."/>
        </authorList>
    </citation>
    <scope>NUCLEOTIDE SEQUENCE [LARGE SCALE GENOMIC DNA]</scope>
    <source>
        <strain evidence="3">47 / JCM 6285 / NBRC 100599</strain>
    </source>
</reference>
<evidence type="ECO:0000256" key="1">
    <source>
        <dbReference type="SAM" id="Phobius"/>
    </source>
</evidence>
<accession>C0ZEC0</accession>
<organism evidence="2 3">
    <name type="scientific">Brevibacillus brevis (strain 47 / JCM 6285 / NBRC 100599)</name>
    <dbReference type="NCBI Taxonomy" id="358681"/>
    <lineage>
        <taxon>Bacteria</taxon>
        <taxon>Bacillati</taxon>
        <taxon>Bacillota</taxon>
        <taxon>Bacilli</taxon>
        <taxon>Bacillales</taxon>
        <taxon>Paenibacillaceae</taxon>
        <taxon>Brevibacillus</taxon>
    </lineage>
</organism>
<dbReference type="HOGENOM" id="CLU_3402436_0_0_9"/>
<keyword evidence="1" id="KW-0472">Membrane</keyword>
<dbReference type="KEGG" id="bbe:BBR47_31520"/>
<feature type="transmembrane region" description="Helical" evidence="1">
    <location>
        <begin position="7"/>
        <end position="27"/>
    </location>
</feature>
<dbReference type="AlphaFoldDB" id="C0ZEC0"/>
<gene>
    <name evidence="2" type="ordered locus">BBR47_31520</name>
</gene>
<evidence type="ECO:0000313" key="3">
    <source>
        <dbReference type="Proteomes" id="UP000001877"/>
    </source>
</evidence>
<evidence type="ECO:0000313" key="2">
    <source>
        <dbReference type="EMBL" id="BAH44129.1"/>
    </source>
</evidence>
<name>C0ZEC0_BREBN</name>